<dbReference type="PANTHER" id="PTHR30157:SF0">
    <property type="entry name" value="NADPH-DEPENDENT FERRIC-CHELATE REDUCTASE"/>
    <property type="match status" value="1"/>
</dbReference>
<name>A0ABY5FTJ3_9MICO</name>
<dbReference type="Pfam" id="PF08021">
    <property type="entry name" value="FAD_binding_9"/>
    <property type="match status" value="1"/>
</dbReference>
<dbReference type="PANTHER" id="PTHR30157">
    <property type="entry name" value="FERRIC REDUCTASE, NADPH-DEPENDENT"/>
    <property type="match status" value="1"/>
</dbReference>
<dbReference type="Gene3D" id="2.40.30.10">
    <property type="entry name" value="Translation factors"/>
    <property type="match status" value="1"/>
</dbReference>
<gene>
    <name evidence="2" type="ORF">NNL39_07940</name>
</gene>
<organism evidence="2 3">
    <name type="scientific">Microcella humidisoli</name>
    <dbReference type="NCBI Taxonomy" id="2963406"/>
    <lineage>
        <taxon>Bacteria</taxon>
        <taxon>Bacillati</taxon>
        <taxon>Actinomycetota</taxon>
        <taxon>Actinomycetes</taxon>
        <taxon>Micrococcales</taxon>
        <taxon>Microbacteriaceae</taxon>
        <taxon>Microcella</taxon>
    </lineage>
</organism>
<dbReference type="InterPro" id="IPR017927">
    <property type="entry name" value="FAD-bd_FR_type"/>
</dbReference>
<dbReference type="RefSeq" id="WP_255158655.1">
    <property type="nucleotide sequence ID" value="NZ_CP101497.1"/>
</dbReference>
<feature type="domain" description="FAD-binding FR-type" evidence="1">
    <location>
        <begin position="12"/>
        <end position="124"/>
    </location>
</feature>
<dbReference type="CDD" id="cd06193">
    <property type="entry name" value="siderophore_interacting"/>
    <property type="match status" value="1"/>
</dbReference>
<sequence length="244" mass="25644">MPYSLARHPFPPAVRQVRLGARTVLSVAGDDAYVRLRLVEARPGELAGFVAPGGGDHVRVEAVEGEPRTETVVDHSVDDGWIDLDVLVHGEPGAELGVIGAWAAQAPLGSPAVMAGPKGSVVLSGAPEEVVLAGDDSALPAVRRYLRMLGPSITGHLLLETRFDLASLGIEPPGGLRVSILSPDPHRPSVALAEALAALPAPTDPLERFVFACGEQSLVAPARAVLAHWGIDVERAVVKGYWKR</sequence>
<dbReference type="InterPro" id="IPR007037">
    <property type="entry name" value="SIP_rossman_dom"/>
</dbReference>
<dbReference type="PROSITE" id="PS51384">
    <property type="entry name" value="FAD_FR"/>
    <property type="match status" value="1"/>
</dbReference>
<keyword evidence="3" id="KW-1185">Reference proteome</keyword>
<evidence type="ECO:0000313" key="3">
    <source>
        <dbReference type="Proteomes" id="UP001060039"/>
    </source>
</evidence>
<proteinExistence type="predicted"/>
<dbReference type="InterPro" id="IPR039374">
    <property type="entry name" value="SIP_fam"/>
</dbReference>
<dbReference type="InterPro" id="IPR039261">
    <property type="entry name" value="FNR_nucleotide-bd"/>
</dbReference>
<dbReference type="Pfam" id="PF04954">
    <property type="entry name" value="SIP"/>
    <property type="match status" value="1"/>
</dbReference>
<evidence type="ECO:0000259" key="1">
    <source>
        <dbReference type="PROSITE" id="PS51384"/>
    </source>
</evidence>
<dbReference type="EMBL" id="CP101497">
    <property type="protein sequence ID" value="UTT61614.1"/>
    <property type="molecule type" value="Genomic_DNA"/>
</dbReference>
<reference evidence="2" key="1">
    <citation type="submission" date="2022-07" db="EMBL/GenBank/DDBJ databases">
        <title>Taxonomic analysis of Microcella humidisoli nov. sp., isolated from riverside soil.</title>
        <authorList>
            <person name="Molina K.M."/>
            <person name="Kim S.B."/>
        </authorList>
    </citation>
    <scope>NUCLEOTIDE SEQUENCE</scope>
    <source>
        <strain evidence="2">MMS21-STM10</strain>
    </source>
</reference>
<dbReference type="InterPro" id="IPR013113">
    <property type="entry name" value="SIP_FAD-bd"/>
</dbReference>
<dbReference type="Proteomes" id="UP001060039">
    <property type="component" value="Chromosome"/>
</dbReference>
<accession>A0ABY5FTJ3</accession>
<protein>
    <submittedName>
        <fullName evidence="2">Siderophore-interacting protein</fullName>
    </submittedName>
</protein>
<dbReference type="Gene3D" id="3.40.50.80">
    <property type="entry name" value="Nucleotide-binding domain of ferredoxin-NADP reductase (FNR) module"/>
    <property type="match status" value="1"/>
</dbReference>
<evidence type="ECO:0000313" key="2">
    <source>
        <dbReference type="EMBL" id="UTT61614.1"/>
    </source>
</evidence>